<protein>
    <submittedName>
        <fullName evidence="3">Glycosyl transferase, WecB/TagA/CpsF family</fullName>
        <ecNumber evidence="3">2.4.1.187</ecNumber>
    </submittedName>
</protein>
<dbReference type="GO" id="GO:0047244">
    <property type="term" value="F:N-acetylglucosaminyldiphosphoundecaprenol N-acetyl-beta-D-mannosaminyltransferase activity"/>
    <property type="evidence" value="ECO:0007669"/>
    <property type="project" value="UniProtKB-EC"/>
</dbReference>
<dbReference type="HOGENOM" id="CLU_063203_3_0_6"/>
<dbReference type="RefSeq" id="WP_013536647.1">
    <property type="nucleotide sequence ID" value="NC_014924.1"/>
</dbReference>
<dbReference type="PANTHER" id="PTHR34136">
    <property type="match status" value="1"/>
</dbReference>
<evidence type="ECO:0000256" key="2">
    <source>
        <dbReference type="ARBA" id="ARBA00022679"/>
    </source>
</evidence>
<keyword evidence="4" id="KW-1185">Reference proteome</keyword>
<dbReference type="CDD" id="cd06533">
    <property type="entry name" value="Glyco_transf_WecG_TagA"/>
    <property type="match status" value="1"/>
</dbReference>
<dbReference type="PANTHER" id="PTHR34136:SF1">
    <property type="entry name" value="UDP-N-ACETYL-D-MANNOSAMINURONIC ACID TRANSFERASE"/>
    <property type="match status" value="1"/>
</dbReference>
<proteinExistence type="predicted"/>
<dbReference type="eggNOG" id="COG1922">
    <property type="taxonomic scope" value="Bacteria"/>
</dbReference>
<organism evidence="3 4">
    <name type="scientific">Pseudoxanthomonas suwonensis (strain 11-1)</name>
    <dbReference type="NCBI Taxonomy" id="743721"/>
    <lineage>
        <taxon>Bacteria</taxon>
        <taxon>Pseudomonadati</taxon>
        <taxon>Pseudomonadota</taxon>
        <taxon>Gammaproteobacteria</taxon>
        <taxon>Lysobacterales</taxon>
        <taxon>Lysobacteraceae</taxon>
        <taxon>Pseudoxanthomonas</taxon>
    </lineage>
</organism>
<evidence type="ECO:0000256" key="1">
    <source>
        <dbReference type="ARBA" id="ARBA00022676"/>
    </source>
</evidence>
<dbReference type="STRING" id="743721.Psesu_2999"/>
<gene>
    <name evidence="3" type="ordered locus">Psesu_2999</name>
</gene>
<dbReference type="EMBL" id="CP002446">
    <property type="protein sequence ID" value="ADV28822.1"/>
    <property type="molecule type" value="Genomic_DNA"/>
</dbReference>
<reference evidence="3 4" key="1">
    <citation type="submission" date="2011-01" db="EMBL/GenBank/DDBJ databases">
        <title>Complete sequence of Pseudoxanthomonas suwonensis 11-1.</title>
        <authorList>
            <consortium name="US DOE Joint Genome Institute"/>
            <person name="Lucas S."/>
            <person name="Copeland A."/>
            <person name="Lapidus A."/>
            <person name="Cheng J.-F."/>
            <person name="Goodwin L."/>
            <person name="Pitluck S."/>
            <person name="Teshima H."/>
            <person name="Detter J.C."/>
            <person name="Han C."/>
            <person name="Tapia R."/>
            <person name="Land M."/>
            <person name="Hauser L."/>
            <person name="Kyrpides N."/>
            <person name="Ivanova N."/>
            <person name="Ovchinnikova G."/>
            <person name="Siebers A.K."/>
            <person name="Allgaier M."/>
            <person name="Thelen M.P."/>
            <person name="Hugenholtz P."/>
            <person name="Gladden J."/>
            <person name="Woyke T."/>
        </authorList>
    </citation>
    <scope>NUCLEOTIDE SEQUENCE [LARGE SCALE GENOMIC DNA]</scope>
    <source>
        <strain evidence="4">11-1</strain>
    </source>
</reference>
<dbReference type="Pfam" id="PF03808">
    <property type="entry name" value="Glyco_tran_WecG"/>
    <property type="match status" value="1"/>
</dbReference>
<evidence type="ECO:0000313" key="3">
    <source>
        <dbReference type="EMBL" id="ADV28822.1"/>
    </source>
</evidence>
<name>E6WXC3_PSEUU</name>
<keyword evidence="1 3" id="KW-0328">Glycosyltransferase</keyword>
<dbReference type="Proteomes" id="UP000008632">
    <property type="component" value="Chromosome"/>
</dbReference>
<accession>E6WXC3</accession>
<dbReference type="NCBIfam" id="TIGR00696">
    <property type="entry name" value="wecG_tagA_cpsF"/>
    <property type="match status" value="1"/>
</dbReference>
<sequence>MAVDIATDSGNHDFPVVQVGGFPTASVSRRKLAQCMVRDCMAAREDRENWIPKAVFSSNGQGIALAGQDPAFADAMAAADIIHADGMPVVFASRRTAHPLPERICTTDFFHDAAQAASEHKLRFFILGAKEEQNRAVVEAIRKLYPDVEIVGRHHGYFPPEDDKRVCDLVRASGADVLWVALGKPRQEFWSIRNRENLKGVGWIKTCGGLYSFLTGDAPRAPGWMQALGLEWLHRVALDPKRLGWRYLTTNPYAFYRLVRYTR</sequence>
<dbReference type="KEGG" id="psu:Psesu_2999"/>
<keyword evidence="2 3" id="KW-0808">Transferase</keyword>
<evidence type="ECO:0000313" key="4">
    <source>
        <dbReference type="Proteomes" id="UP000008632"/>
    </source>
</evidence>
<dbReference type="InterPro" id="IPR004629">
    <property type="entry name" value="WecG_TagA_CpsF"/>
</dbReference>
<dbReference type="AlphaFoldDB" id="E6WXC3"/>
<dbReference type="EC" id="2.4.1.187" evidence="3"/>